<sequence>MLEHESVLDWEKGEKIEEEQQRLTGVTIPASHATHYEVRSKTLICLDRSGLHKQNGRRECPIEPPLSGYPPCVKS</sequence>
<gene>
    <name evidence="2" type="ORF">CCAP1982_LOCUS13930</name>
</gene>
<evidence type="ECO:0000313" key="2">
    <source>
        <dbReference type="EMBL" id="CAD7005570.1"/>
    </source>
</evidence>
<accession>A0A811V3F4</accession>
<dbReference type="Proteomes" id="UP000606786">
    <property type="component" value="Unassembled WGS sequence"/>
</dbReference>
<evidence type="ECO:0000256" key="1">
    <source>
        <dbReference type="SAM" id="MobiDB-lite"/>
    </source>
</evidence>
<evidence type="ECO:0000313" key="3">
    <source>
        <dbReference type="Proteomes" id="UP000606786"/>
    </source>
</evidence>
<reference evidence="2" key="1">
    <citation type="submission" date="2020-11" db="EMBL/GenBank/DDBJ databases">
        <authorList>
            <person name="Whitehead M."/>
        </authorList>
    </citation>
    <scope>NUCLEOTIDE SEQUENCE</scope>
    <source>
        <strain evidence="2">EGII</strain>
    </source>
</reference>
<dbReference type="AlphaFoldDB" id="A0A811V3F4"/>
<proteinExistence type="predicted"/>
<protein>
    <submittedName>
        <fullName evidence="2">(Mediterranean fruit fly) hypothetical protein</fullName>
    </submittedName>
</protein>
<keyword evidence="3" id="KW-1185">Reference proteome</keyword>
<comment type="caution">
    <text evidence="2">The sequence shown here is derived from an EMBL/GenBank/DDBJ whole genome shotgun (WGS) entry which is preliminary data.</text>
</comment>
<dbReference type="EMBL" id="CAJHJT010000034">
    <property type="protein sequence ID" value="CAD7005570.1"/>
    <property type="molecule type" value="Genomic_DNA"/>
</dbReference>
<name>A0A811V3F4_CERCA</name>
<feature type="region of interest" description="Disordered" evidence="1">
    <location>
        <begin position="54"/>
        <end position="75"/>
    </location>
</feature>
<organism evidence="2 3">
    <name type="scientific">Ceratitis capitata</name>
    <name type="common">Mediterranean fruit fly</name>
    <name type="synonym">Tephritis capitata</name>
    <dbReference type="NCBI Taxonomy" id="7213"/>
    <lineage>
        <taxon>Eukaryota</taxon>
        <taxon>Metazoa</taxon>
        <taxon>Ecdysozoa</taxon>
        <taxon>Arthropoda</taxon>
        <taxon>Hexapoda</taxon>
        <taxon>Insecta</taxon>
        <taxon>Pterygota</taxon>
        <taxon>Neoptera</taxon>
        <taxon>Endopterygota</taxon>
        <taxon>Diptera</taxon>
        <taxon>Brachycera</taxon>
        <taxon>Muscomorpha</taxon>
        <taxon>Tephritoidea</taxon>
        <taxon>Tephritidae</taxon>
        <taxon>Ceratitis</taxon>
        <taxon>Ceratitis</taxon>
    </lineage>
</organism>